<name>A0A249XXN6_9CAUD</name>
<organism evidence="7 8">
    <name type="scientific">Enterococcus phage EF1</name>
    <dbReference type="NCBI Taxonomy" id="2025813"/>
    <lineage>
        <taxon>Viruses</taxon>
        <taxon>Duplodnaviria</taxon>
        <taxon>Heunggongvirae</taxon>
        <taxon>Uroviricota</taxon>
        <taxon>Caudoviricetes</taxon>
    </lineage>
</organism>
<dbReference type="InterPro" id="IPR034457">
    <property type="entry name" value="Organic_radical-activating"/>
</dbReference>
<evidence type="ECO:0000256" key="2">
    <source>
        <dbReference type="ARBA" id="ARBA00022485"/>
    </source>
</evidence>
<evidence type="ECO:0000256" key="5">
    <source>
        <dbReference type="ARBA" id="ARBA00023004"/>
    </source>
</evidence>
<dbReference type="PANTHER" id="PTHR30352">
    <property type="entry name" value="PYRUVATE FORMATE-LYASE-ACTIVATING ENZYME"/>
    <property type="match status" value="1"/>
</dbReference>
<dbReference type="SFLD" id="SFLDG01066">
    <property type="entry name" value="organic_radical-activating_enz"/>
    <property type="match status" value="1"/>
</dbReference>
<dbReference type="GO" id="GO:0046872">
    <property type="term" value="F:metal ion binding"/>
    <property type="evidence" value="ECO:0007669"/>
    <property type="project" value="UniProtKB-KW"/>
</dbReference>
<protein>
    <submittedName>
        <fullName evidence="7">Ribonucleotide reductase of class III (Anaerobic), activating protein</fullName>
        <ecNumber evidence="7">1.97.1.4</ecNumber>
    </submittedName>
</protein>
<dbReference type="GO" id="GO:0051539">
    <property type="term" value="F:4 iron, 4 sulfur cluster binding"/>
    <property type="evidence" value="ECO:0007669"/>
    <property type="project" value="UniProtKB-KW"/>
</dbReference>
<reference evidence="7 8" key="1">
    <citation type="submission" date="2017-04" db="EMBL/GenBank/DDBJ databases">
        <title>Complete Genome Sequence of Lytic Bacteriophage EF1 Infecting Enterococcus faecalis Isolates.</title>
        <authorList>
            <person name="Kim D."/>
            <person name="Kim Y.J."/>
            <person name="Han B.K."/>
            <person name="Kim H."/>
        </authorList>
    </citation>
    <scope>NUCLEOTIDE SEQUENCE [LARGE SCALE GENOMIC DNA]</scope>
</reference>
<dbReference type="EC" id="1.97.1.4" evidence="7"/>
<dbReference type="InterPro" id="IPR007197">
    <property type="entry name" value="rSAM"/>
</dbReference>
<dbReference type="InterPro" id="IPR012837">
    <property type="entry name" value="NrdG"/>
</dbReference>
<dbReference type="PIRSF" id="PIRSF000368">
    <property type="entry name" value="NrdG"/>
    <property type="match status" value="1"/>
</dbReference>
<evidence type="ECO:0000313" key="8">
    <source>
        <dbReference type="Proteomes" id="UP000260005"/>
    </source>
</evidence>
<dbReference type="GO" id="GO:0043365">
    <property type="term" value="F:[formate-C-acetyltransferase]-activating enzyme activity"/>
    <property type="evidence" value="ECO:0007669"/>
    <property type="project" value="UniProtKB-EC"/>
</dbReference>
<dbReference type="SFLD" id="SFLDF00299">
    <property type="entry name" value="anaerobic_ribonucleoside-triph"/>
    <property type="match status" value="1"/>
</dbReference>
<keyword evidence="4" id="KW-0479">Metal-binding</keyword>
<dbReference type="InterPro" id="IPR058240">
    <property type="entry name" value="rSAM_sf"/>
</dbReference>
<dbReference type="Proteomes" id="UP000260005">
    <property type="component" value="Segment"/>
</dbReference>
<evidence type="ECO:0000256" key="4">
    <source>
        <dbReference type="ARBA" id="ARBA00022723"/>
    </source>
</evidence>
<keyword evidence="2" id="KW-0004">4Fe-4S</keyword>
<keyword evidence="8" id="KW-1185">Reference proteome</keyword>
<dbReference type="InterPro" id="IPR013785">
    <property type="entry name" value="Aldolase_TIM"/>
</dbReference>
<dbReference type="SFLD" id="SFLDG01063">
    <property type="entry name" value="activating_enzymes__group_1"/>
    <property type="match status" value="1"/>
</dbReference>
<proteinExistence type="predicted"/>
<keyword evidence="3" id="KW-0949">S-adenosyl-L-methionine</keyword>
<dbReference type="Gene3D" id="3.20.20.70">
    <property type="entry name" value="Aldolase class I"/>
    <property type="match status" value="1"/>
</dbReference>
<dbReference type="EMBL" id="MF001358">
    <property type="protein sequence ID" value="ASZ76712.1"/>
    <property type="molecule type" value="Genomic_DNA"/>
</dbReference>
<evidence type="ECO:0000256" key="1">
    <source>
        <dbReference type="ARBA" id="ARBA00001966"/>
    </source>
</evidence>
<accession>A0A249XXN6</accession>
<keyword evidence="7" id="KW-0560">Oxidoreductase</keyword>
<dbReference type="Pfam" id="PF13353">
    <property type="entry name" value="Fer4_12"/>
    <property type="match status" value="1"/>
</dbReference>
<evidence type="ECO:0000313" key="7">
    <source>
        <dbReference type="EMBL" id="ASZ76712.1"/>
    </source>
</evidence>
<sequence length="173" mass="19876">MAYLHNIKKYDMENSGLKGASVSLWFNHCSHHCPGCWNSETWERNENLYEDNQEVIEEVLDGLDGGPMKLNTLALLGGDPLSPKNIKDTLEILSAVKTERPETEVICWTGFTWEQVTKSKLLKPVLEYLDVLIDGRFMIDRRIEGKKYGSDNQRCIDVKKSLQCDKIYLMEGF</sequence>
<dbReference type="PANTHER" id="PTHR30352:SF2">
    <property type="entry name" value="ANAEROBIC RIBONUCLEOSIDE-TRIPHOSPHATE REDUCTASE-ACTIVATING PROTEIN"/>
    <property type="match status" value="1"/>
</dbReference>
<keyword evidence="6" id="KW-0411">Iron-sulfur</keyword>
<keyword evidence="5" id="KW-0408">Iron</keyword>
<dbReference type="GO" id="GO:0004748">
    <property type="term" value="F:ribonucleoside-diphosphate reductase activity, thioredoxin disulfide as acceptor"/>
    <property type="evidence" value="ECO:0007669"/>
    <property type="project" value="TreeGrafter"/>
</dbReference>
<comment type="cofactor">
    <cofactor evidence="1">
        <name>[4Fe-4S] cluster</name>
        <dbReference type="ChEBI" id="CHEBI:49883"/>
    </cofactor>
</comment>
<dbReference type="SUPFAM" id="SSF102114">
    <property type="entry name" value="Radical SAM enzymes"/>
    <property type="match status" value="1"/>
</dbReference>
<evidence type="ECO:0000256" key="3">
    <source>
        <dbReference type="ARBA" id="ARBA00022691"/>
    </source>
</evidence>
<dbReference type="SFLD" id="SFLDS00029">
    <property type="entry name" value="Radical_SAM"/>
    <property type="match status" value="1"/>
</dbReference>
<evidence type="ECO:0000256" key="6">
    <source>
        <dbReference type="ARBA" id="ARBA00023014"/>
    </source>
</evidence>